<feature type="non-terminal residue" evidence="1">
    <location>
        <position position="1"/>
    </location>
</feature>
<protein>
    <submittedName>
        <fullName evidence="1">Uncharacterized protein</fullName>
    </submittedName>
</protein>
<organism evidence="1">
    <name type="scientific">marine sediment metagenome</name>
    <dbReference type="NCBI Taxonomy" id="412755"/>
    <lineage>
        <taxon>unclassified sequences</taxon>
        <taxon>metagenomes</taxon>
        <taxon>ecological metagenomes</taxon>
    </lineage>
</organism>
<dbReference type="AlphaFoldDB" id="X1CYV6"/>
<accession>X1CYV6</accession>
<dbReference type="EMBL" id="BART01019939">
    <property type="protein sequence ID" value="GAG98082.1"/>
    <property type="molecule type" value="Genomic_DNA"/>
</dbReference>
<gene>
    <name evidence="1" type="ORF">S01H4_37161</name>
</gene>
<comment type="caution">
    <text evidence="1">The sequence shown here is derived from an EMBL/GenBank/DDBJ whole genome shotgun (WGS) entry which is preliminary data.</text>
</comment>
<reference evidence="1" key="1">
    <citation type="journal article" date="2014" name="Front. Microbiol.">
        <title>High frequency of phylogenetically diverse reductive dehalogenase-homologous genes in deep subseafloor sedimentary metagenomes.</title>
        <authorList>
            <person name="Kawai M."/>
            <person name="Futagami T."/>
            <person name="Toyoda A."/>
            <person name="Takaki Y."/>
            <person name="Nishi S."/>
            <person name="Hori S."/>
            <person name="Arai W."/>
            <person name="Tsubouchi T."/>
            <person name="Morono Y."/>
            <person name="Uchiyama I."/>
            <person name="Ito T."/>
            <person name="Fujiyama A."/>
            <person name="Inagaki F."/>
            <person name="Takami H."/>
        </authorList>
    </citation>
    <scope>NUCLEOTIDE SEQUENCE</scope>
    <source>
        <strain evidence="1">Expedition CK06-06</strain>
    </source>
</reference>
<name>X1CYV6_9ZZZZ</name>
<sequence>FFLGIGGAALGGLESSLPAGVGGPLISKTIGTGGRMMGVVVPAAFGFEALKLVDKGSKKLRRRR</sequence>
<evidence type="ECO:0000313" key="1">
    <source>
        <dbReference type="EMBL" id="GAG98082.1"/>
    </source>
</evidence>
<proteinExistence type="predicted"/>